<dbReference type="GO" id="GO:0003777">
    <property type="term" value="F:microtubule motor activity"/>
    <property type="evidence" value="ECO:0007669"/>
    <property type="project" value="InterPro"/>
</dbReference>
<keyword evidence="9" id="KW-1133">Transmembrane helix</keyword>
<evidence type="ECO:0000256" key="1">
    <source>
        <dbReference type="ARBA" id="ARBA00022701"/>
    </source>
</evidence>
<dbReference type="InterPro" id="IPR019821">
    <property type="entry name" value="Kinesin_motor_CS"/>
</dbReference>
<feature type="chain" id="PRO_5041415739" description="Kinesin-like protein" evidence="10">
    <location>
        <begin position="32"/>
        <end position="333"/>
    </location>
</feature>
<evidence type="ECO:0000256" key="7">
    <source>
        <dbReference type="RuleBase" id="RU000394"/>
    </source>
</evidence>
<keyword evidence="9" id="KW-0472">Membrane</keyword>
<keyword evidence="4" id="KW-0175">Coiled coil</keyword>
<dbReference type="InterPro" id="IPR036961">
    <property type="entry name" value="Kinesin_motor_dom_sf"/>
</dbReference>
<dbReference type="EMBL" id="CAUJNA010003432">
    <property type="protein sequence ID" value="CAJ1401869.1"/>
    <property type="molecule type" value="Genomic_DNA"/>
</dbReference>
<evidence type="ECO:0000256" key="2">
    <source>
        <dbReference type="ARBA" id="ARBA00022741"/>
    </source>
</evidence>
<sequence length="333" mass="36503">MASRISCLVLTLAALLAAVCTFSSILPKSEAFVSQAPQLRSRNTALQGERMPGRDRQPTDLDEQYGKPPPTETPQFATSNLIFNIASVLALLVLGFFIVDIGAVKMEYASYGVYKEKMKDLLRPNVETLRVKELPQRGLFVDGLSREYVTCPADVMSVIRAGLRTRVVGKTRCNLHSSRSHAIFVLHAEQRSLQGEERLGKLTLVDLAGSEKVSKSESVGETLEEAKKINWSLSALGKVIDALVEQRSHVPYRDSQLTRVLQEALGGNCRTTLLVAASGCAQHADETLSSLRFATRAKNVRNVAKVNYTFSQEQLLLVVAKLQKQLMSGALGS</sequence>
<keyword evidence="1 7" id="KW-0493">Microtubule</keyword>
<feature type="transmembrane region" description="Helical" evidence="9">
    <location>
        <begin position="81"/>
        <end position="99"/>
    </location>
</feature>
<dbReference type="InterPro" id="IPR027640">
    <property type="entry name" value="Kinesin-like_fam"/>
</dbReference>
<gene>
    <name evidence="12" type="ORF">EVOR1521_LOCUS24914</name>
</gene>
<dbReference type="GO" id="GO:0005874">
    <property type="term" value="C:microtubule"/>
    <property type="evidence" value="ECO:0007669"/>
    <property type="project" value="UniProtKB-KW"/>
</dbReference>
<evidence type="ECO:0000256" key="9">
    <source>
        <dbReference type="SAM" id="Phobius"/>
    </source>
</evidence>
<keyword evidence="2 7" id="KW-0547">Nucleotide-binding</keyword>
<evidence type="ECO:0000256" key="4">
    <source>
        <dbReference type="ARBA" id="ARBA00023054"/>
    </source>
</evidence>
<keyword evidence="9" id="KW-0812">Transmembrane</keyword>
<dbReference type="InterPro" id="IPR001752">
    <property type="entry name" value="Kinesin_motor_dom"/>
</dbReference>
<comment type="similarity">
    <text evidence="6 7">Belongs to the TRAFAC class myosin-kinesin ATPase superfamily. Kinesin family.</text>
</comment>
<dbReference type="GO" id="GO:0007018">
    <property type="term" value="P:microtubule-based movement"/>
    <property type="evidence" value="ECO:0007669"/>
    <property type="project" value="InterPro"/>
</dbReference>
<evidence type="ECO:0000256" key="10">
    <source>
        <dbReference type="SAM" id="SignalP"/>
    </source>
</evidence>
<dbReference type="InterPro" id="IPR027417">
    <property type="entry name" value="P-loop_NTPase"/>
</dbReference>
<reference evidence="12" key="1">
    <citation type="submission" date="2023-08" db="EMBL/GenBank/DDBJ databases">
        <authorList>
            <person name="Chen Y."/>
            <person name="Shah S."/>
            <person name="Dougan E. K."/>
            <person name="Thang M."/>
            <person name="Chan C."/>
        </authorList>
    </citation>
    <scope>NUCLEOTIDE SEQUENCE</scope>
</reference>
<evidence type="ECO:0000313" key="12">
    <source>
        <dbReference type="EMBL" id="CAJ1401869.1"/>
    </source>
</evidence>
<dbReference type="GO" id="GO:0005524">
    <property type="term" value="F:ATP binding"/>
    <property type="evidence" value="ECO:0007669"/>
    <property type="project" value="UniProtKB-KW"/>
</dbReference>
<dbReference type="PROSITE" id="PS00411">
    <property type="entry name" value="KINESIN_MOTOR_1"/>
    <property type="match status" value="1"/>
</dbReference>
<name>A0AA36NDA1_9DINO</name>
<keyword evidence="13" id="KW-1185">Reference proteome</keyword>
<accession>A0AA36NDA1</accession>
<dbReference type="GO" id="GO:0008017">
    <property type="term" value="F:microtubule binding"/>
    <property type="evidence" value="ECO:0007669"/>
    <property type="project" value="InterPro"/>
</dbReference>
<proteinExistence type="inferred from homology"/>
<dbReference type="PROSITE" id="PS50067">
    <property type="entry name" value="KINESIN_MOTOR_2"/>
    <property type="match status" value="1"/>
</dbReference>
<dbReference type="Gene3D" id="3.40.850.10">
    <property type="entry name" value="Kinesin motor domain"/>
    <property type="match status" value="1"/>
</dbReference>
<dbReference type="Proteomes" id="UP001178507">
    <property type="component" value="Unassembled WGS sequence"/>
</dbReference>
<keyword evidence="5 7" id="KW-0505">Motor protein</keyword>
<evidence type="ECO:0000256" key="5">
    <source>
        <dbReference type="ARBA" id="ARBA00023175"/>
    </source>
</evidence>
<dbReference type="PANTHER" id="PTHR47968:SF36">
    <property type="entry name" value="KINESIN HEAVY CHAIN ISOFORM X1"/>
    <property type="match status" value="1"/>
</dbReference>
<comment type="caution">
    <text evidence="12">The sequence shown here is derived from an EMBL/GenBank/DDBJ whole genome shotgun (WGS) entry which is preliminary data.</text>
</comment>
<dbReference type="Pfam" id="PF00225">
    <property type="entry name" value="Kinesin"/>
    <property type="match status" value="1"/>
</dbReference>
<keyword evidence="10" id="KW-0732">Signal</keyword>
<dbReference type="SUPFAM" id="SSF52540">
    <property type="entry name" value="P-loop containing nucleoside triphosphate hydrolases"/>
    <property type="match status" value="1"/>
</dbReference>
<evidence type="ECO:0000259" key="11">
    <source>
        <dbReference type="PROSITE" id="PS50067"/>
    </source>
</evidence>
<dbReference type="SMART" id="SM00129">
    <property type="entry name" value="KISc"/>
    <property type="match status" value="1"/>
</dbReference>
<organism evidence="12 13">
    <name type="scientific">Effrenium voratum</name>
    <dbReference type="NCBI Taxonomy" id="2562239"/>
    <lineage>
        <taxon>Eukaryota</taxon>
        <taxon>Sar</taxon>
        <taxon>Alveolata</taxon>
        <taxon>Dinophyceae</taxon>
        <taxon>Suessiales</taxon>
        <taxon>Symbiodiniaceae</taxon>
        <taxon>Effrenium</taxon>
    </lineage>
</organism>
<evidence type="ECO:0000256" key="6">
    <source>
        <dbReference type="PROSITE-ProRule" id="PRU00283"/>
    </source>
</evidence>
<feature type="domain" description="Kinesin motor" evidence="11">
    <location>
        <begin position="1"/>
        <end position="300"/>
    </location>
</feature>
<evidence type="ECO:0000313" key="13">
    <source>
        <dbReference type="Proteomes" id="UP001178507"/>
    </source>
</evidence>
<evidence type="ECO:0000256" key="3">
    <source>
        <dbReference type="ARBA" id="ARBA00022840"/>
    </source>
</evidence>
<comment type="caution">
    <text evidence="6">Lacks conserved residue(s) required for the propagation of feature annotation.</text>
</comment>
<dbReference type="PANTHER" id="PTHR47968">
    <property type="entry name" value="CENTROMERE PROTEIN E"/>
    <property type="match status" value="1"/>
</dbReference>
<keyword evidence="3 7" id="KW-0067">ATP-binding</keyword>
<dbReference type="PRINTS" id="PR00380">
    <property type="entry name" value="KINESINHEAVY"/>
</dbReference>
<dbReference type="AlphaFoldDB" id="A0AA36NDA1"/>
<feature type="region of interest" description="Disordered" evidence="8">
    <location>
        <begin position="43"/>
        <end position="70"/>
    </location>
</feature>
<feature type="signal peptide" evidence="10">
    <location>
        <begin position="1"/>
        <end position="31"/>
    </location>
</feature>
<evidence type="ECO:0000256" key="8">
    <source>
        <dbReference type="SAM" id="MobiDB-lite"/>
    </source>
</evidence>
<protein>
    <recommendedName>
        <fullName evidence="7">Kinesin-like protein</fullName>
    </recommendedName>
</protein>